<dbReference type="PANTHER" id="PTHR34819:SF3">
    <property type="entry name" value="CELL SURFACE PROTEIN"/>
    <property type="match status" value="1"/>
</dbReference>
<dbReference type="RefSeq" id="WP_186844924.1">
    <property type="nucleotide sequence ID" value="NZ_JACOME010000001.1"/>
</dbReference>
<name>A0ABR6XZA8_9FLAO</name>
<gene>
    <name evidence="4" type="ORF">H6H04_05535</name>
</gene>
<dbReference type="Pfam" id="PF13585">
    <property type="entry name" value="CHU_C"/>
    <property type="match status" value="1"/>
</dbReference>
<feature type="domain" description="DUF11" evidence="2">
    <location>
        <begin position="924"/>
        <end position="1038"/>
    </location>
</feature>
<organism evidence="4 5">
    <name type="scientific">Winogradskyella echinorum</name>
    <dbReference type="NCBI Taxonomy" id="538189"/>
    <lineage>
        <taxon>Bacteria</taxon>
        <taxon>Pseudomonadati</taxon>
        <taxon>Bacteroidota</taxon>
        <taxon>Flavobacteriia</taxon>
        <taxon>Flavobacteriales</taxon>
        <taxon>Flavobacteriaceae</taxon>
        <taxon>Winogradskyella</taxon>
    </lineage>
</organism>
<dbReference type="InterPro" id="IPR013783">
    <property type="entry name" value="Ig-like_fold"/>
</dbReference>
<proteinExistence type="predicted"/>
<dbReference type="InterPro" id="IPR026341">
    <property type="entry name" value="T9SS_type_B"/>
</dbReference>
<dbReference type="Pfam" id="PF25564">
    <property type="entry name" value="DUF7933"/>
    <property type="match status" value="1"/>
</dbReference>
<dbReference type="Proteomes" id="UP000607435">
    <property type="component" value="Unassembled WGS sequence"/>
</dbReference>
<dbReference type="InterPro" id="IPR051172">
    <property type="entry name" value="Chlamydia_OmcB"/>
</dbReference>
<keyword evidence="5" id="KW-1185">Reference proteome</keyword>
<evidence type="ECO:0000313" key="5">
    <source>
        <dbReference type="Proteomes" id="UP000607435"/>
    </source>
</evidence>
<evidence type="ECO:0000256" key="1">
    <source>
        <dbReference type="SAM" id="SignalP"/>
    </source>
</evidence>
<dbReference type="InterPro" id="IPR001434">
    <property type="entry name" value="OmcB-like_DUF11"/>
</dbReference>
<evidence type="ECO:0000259" key="2">
    <source>
        <dbReference type="Pfam" id="PF01345"/>
    </source>
</evidence>
<evidence type="ECO:0000313" key="4">
    <source>
        <dbReference type="EMBL" id="MBC3845830.1"/>
    </source>
</evidence>
<dbReference type="EMBL" id="JACOME010000001">
    <property type="protein sequence ID" value="MBC3845830.1"/>
    <property type="molecule type" value="Genomic_DNA"/>
</dbReference>
<dbReference type="InterPro" id="IPR047589">
    <property type="entry name" value="DUF11_rpt"/>
</dbReference>
<accession>A0ABR6XZA8</accession>
<feature type="domain" description="DUF7933" evidence="3">
    <location>
        <begin position="792"/>
        <end position="916"/>
    </location>
</feature>
<sequence>MLKSFYVLLFVLSNVCFLSGQTTDLSIAIEAQDLNGTAVSQIDIYEDFQYLITVTNSGNSVNNATISVSFDSELTILSYNSQNSNAGASDFANINVADNILTASVATMPNNSSVELLITATAPTDLGGIAANGTVSPPQNTTDINNSNNQSIISIDVLDIVIDFSVTHSQIQPTDGVPINAWGDTVTYQFTITNNSAIDFPLTAINGKLFLTSSNANGQPFAEFVSLTCIATTNGTLCPDLSGFGGNANVVSASSVTNAAPIFSLQAPMEFTPGGSITFEMVYQYSNFSCSIDPMPIEVGSFIQISLDHANVSPNNSNIVNTPLLNADVCPLTDICIDTIQTNPDITTNIQYDQEITFVTTVCNSGGVETPMSFFLQNLSYPYATWQIISINCLGTTGPVSCNDITISNGGQLWASNNFVLQPNTTITIETVLKYIEPECSISSSPIQAVIRSATNILDSQLIDSNPQDNYDSNLVELPAVELCEFSDLVVTKTQTGPELPIGSSTTNTTEWGLVSYEITIENIGDDDAIIEVQDYMPFADSDTAPISAMLTSVECIGTTGTASCFNIENTNIGVLLDGVSENGEFDTFWQILPEDNWELPANSSVSFSVTIDWIPECSTDPIIGTNRVSASYVNGLVETDTSNNNAEVNTFFAPCVDLVVQTYPEFTQVNTNQPFNWVVDISNSTTSSDAIDVLFENTINPVFNIVGSPVCTVTSGNASCITTFDVIGNFISGIIPSMEAGSTVTISIPVTAPSFGGAFNNIAEAIPNAINNEELTPETNISINSIQVIAPVLQKSFMPETIFEGAESELTFTVFNIASNPTQTNISFTDNLPAGLTLSGVPDWNEANGCTANFIGDLGDDFVGVNSLVFPDGVVSCTFSVMVTSNIAGTYLNNFENFTNNNNIDASQTNATLNVIVDDSDVDIEVVKTVTPAEVVIGEEVYFTITATNLGTTTATIIEIIDALPQGYEFVSASTSFGTFDETSFLWNIPSLDANSSEILTLTATVVSSNNLTNVATLTSVNEPDRDESNNEDSATVEVSNCLSVPEGISPNNDGRNDVLLIPCIENYSNNTLKIYNRFGTQIYEASNYINTWDGRANMGFPNSSELLPVGTYYYVLKIKDIKDPFVGYVYLNY</sequence>
<comment type="caution">
    <text evidence="4">The sequence shown here is derived from an EMBL/GenBank/DDBJ whole genome shotgun (WGS) entry which is preliminary data.</text>
</comment>
<evidence type="ECO:0000259" key="3">
    <source>
        <dbReference type="Pfam" id="PF25564"/>
    </source>
</evidence>
<dbReference type="NCBIfam" id="TIGR01451">
    <property type="entry name" value="B_ant_repeat"/>
    <property type="match status" value="1"/>
</dbReference>
<dbReference type="NCBIfam" id="TIGR04131">
    <property type="entry name" value="Bac_Flav_CTERM"/>
    <property type="match status" value="1"/>
</dbReference>
<dbReference type="Pfam" id="PF01345">
    <property type="entry name" value="DUF11"/>
    <property type="match status" value="1"/>
</dbReference>
<protein>
    <submittedName>
        <fullName evidence="4">Gliding motility-associated C-terminal domain-containing protein</fullName>
    </submittedName>
</protein>
<dbReference type="PANTHER" id="PTHR34819">
    <property type="entry name" value="LARGE CYSTEINE-RICH PERIPLASMIC PROTEIN OMCB"/>
    <property type="match status" value="1"/>
</dbReference>
<feature type="chain" id="PRO_5045478718" evidence="1">
    <location>
        <begin position="21"/>
        <end position="1135"/>
    </location>
</feature>
<feature type="signal peptide" evidence="1">
    <location>
        <begin position="1"/>
        <end position="20"/>
    </location>
</feature>
<reference evidence="4 5" key="1">
    <citation type="submission" date="2020-08" db="EMBL/GenBank/DDBJ databases">
        <title>Winogradskyella ouciana sp. nov., isolated from the hadal seawater of the Mariana Trench.</title>
        <authorList>
            <person name="He X."/>
        </authorList>
    </citation>
    <scope>NUCLEOTIDE SEQUENCE [LARGE SCALE GENOMIC DNA]</scope>
    <source>
        <strain evidence="4 5">KCTC 22026</strain>
    </source>
</reference>
<dbReference type="InterPro" id="IPR057693">
    <property type="entry name" value="DUF7933"/>
</dbReference>
<keyword evidence="1" id="KW-0732">Signal</keyword>
<dbReference type="Gene3D" id="2.60.40.10">
    <property type="entry name" value="Immunoglobulins"/>
    <property type="match status" value="1"/>
</dbReference>